<proteinExistence type="predicted"/>
<evidence type="ECO:0000313" key="3">
    <source>
        <dbReference type="EMBL" id="KRL50414.1"/>
    </source>
</evidence>
<feature type="transmembrane region" description="Helical" evidence="2">
    <location>
        <begin position="12"/>
        <end position="34"/>
    </location>
</feature>
<dbReference type="PATRIC" id="fig|1423805.4.peg.2131"/>
<accession>A0A0R1R229</accession>
<sequence length="171" mass="18210">MSKFKLSFSKHSAVDILSAVLILAIVVLGFFNYFGLNITSEQVEDLIKSVGLILGFFGLILNTNSDTYTASKLNVSSESVSEALKLGQELASVAVPELAVNSGLTKRERKNAGISQVSSKLNQLGHHLDLDTIAGLVERAYQLYKASGGTSVDTTITPMPADEDEGGGEDE</sequence>
<keyword evidence="2" id="KW-0472">Membrane</keyword>
<dbReference type="Proteomes" id="UP000051835">
    <property type="component" value="Unassembled WGS sequence"/>
</dbReference>
<dbReference type="AlphaFoldDB" id="A0A0R1R229"/>
<comment type="caution">
    <text evidence="3">The sequence shown here is derived from an EMBL/GenBank/DDBJ whole genome shotgun (WGS) entry which is preliminary data.</text>
</comment>
<keyword evidence="2" id="KW-0812">Transmembrane</keyword>
<protein>
    <submittedName>
        <fullName evidence="3">Uncharacterized protein</fullName>
    </submittedName>
</protein>
<reference evidence="3 4" key="1">
    <citation type="journal article" date="2015" name="Genome Announc.">
        <title>Expanding the biotechnology potential of lactobacilli through comparative genomics of 213 strains and associated genera.</title>
        <authorList>
            <person name="Sun Z."/>
            <person name="Harris H.M."/>
            <person name="McCann A."/>
            <person name="Guo C."/>
            <person name="Argimon S."/>
            <person name="Zhang W."/>
            <person name="Yang X."/>
            <person name="Jeffery I.B."/>
            <person name="Cooney J.C."/>
            <person name="Kagawa T.F."/>
            <person name="Liu W."/>
            <person name="Song Y."/>
            <person name="Salvetti E."/>
            <person name="Wrobel A."/>
            <person name="Rasinkangas P."/>
            <person name="Parkhill J."/>
            <person name="Rea M.C."/>
            <person name="O'Sullivan O."/>
            <person name="Ritari J."/>
            <person name="Douillard F.P."/>
            <person name="Paul Ross R."/>
            <person name="Yang R."/>
            <person name="Briner A.E."/>
            <person name="Felis G.E."/>
            <person name="de Vos W.M."/>
            <person name="Barrangou R."/>
            <person name="Klaenhammer T.R."/>
            <person name="Caufield P.W."/>
            <person name="Cui Y."/>
            <person name="Zhang H."/>
            <person name="O'Toole P.W."/>
        </authorList>
    </citation>
    <scope>NUCLEOTIDE SEQUENCE [LARGE SCALE GENOMIC DNA]</scope>
    <source>
        <strain evidence="3 4">DSM 15429</strain>
    </source>
</reference>
<gene>
    <name evidence="3" type="ORF">FD37_GL002079</name>
</gene>
<keyword evidence="2" id="KW-1133">Transmembrane helix</keyword>
<organism evidence="3 4">
    <name type="scientific">Levilactobacillus spicheri DSM 15429</name>
    <dbReference type="NCBI Taxonomy" id="1423805"/>
    <lineage>
        <taxon>Bacteria</taxon>
        <taxon>Bacillati</taxon>
        <taxon>Bacillota</taxon>
        <taxon>Bacilli</taxon>
        <taxon>Lactobacillales</taxon>
        <taxon>Lactobacillaceae</taxon>
        <taxon>Levilactobacillus</taxon>
    </lineage>
</organism>
<feature type="region of interest" description="Disordered" evidence="1">
    <location>
        <begin position="152"/>
        <end position="171"/>
    </location>
</feature>
<evidence type="ECO:0000256" key="2">
    <source>
        <dbReference type="SAM" id="Phobius"/>
    </source>
</evidence>
<name>A0A0R1R229_9LACO</name>
<evidence type="ECO:0000313" key="4">
    <source>
        <dbReference type="Proteomes" id="UP000051835"/>
    </source>
</evidence>
<feature type="transmembrane region" description="Helical" evidence="2">
    <location>
        <begin position="46"/>
        <end position="63"/>
    </location>
</feature>
<evidence type="ECO:0000256" key="1">
    <source>
        <dbReference type="SAM" id="MobiDB-lite"/>
    </source>
</evidence>
<dbReference type="RefSeq" id="WP_056962900.1">
    <property type="nucleotide sequence ID" value="NZ_AZFC01000002.1"/>
</dbReference>
<dbReference type="EMBL" id="AZFC01000002">
    <property type="protein sequence ID" value="KRL50414.1"/>
    <property type="molecule type" value="Genomic_DNA"/>
</dbReference>
<feature type="compositionally biased region" description="Acidic residues" evidence="1">
    <location>
        <begin position="161"/>
        <end position="171"/>
    </location>
</feature>